<sequence length="456" mass="50116">MTLTAAAIPAMAERIEVWPVERLIPYAGNARTHSDEQINKVAASMVEFGFTNPILVDGRDGIVAGHCRLAAARRIGLETVPVVVLDHLSDAQRRAYILADNRLALDGGWDDQVLAAELARLREDEFNLDLIGFTDEEMDALLVVDGGEEDGSDGAGEEETIPEPPATPVTQPGDLWVLGEHRLLCGSSLVADDVIRLMNGERAALFATDPPYLVDYDGTNHPPNSARKAKTARGDTSGTAGNKDWSATYGVTWDDSSQGPELYEGFVRNAIDHAIDTHAAWYCWHASKRQAMLEAVWEKFGAFVHQQIIWTKTRAVMTRTHYLWGHEPCFFGWIKGNRPPRVSEEYLSTVWHMAGLEGDERPEHPTPKPLDCFAIPMKQHIQPGGLCYEPFSGSGSQIMAGEATGRRVFAMEISPVYVDVAVKRFIQATGKIVYLDGSGGKTFADVAAERGIDLEE</sequence>
<accession>A0A1Y2K9V4</accession>
<dbReference type="GO" id="GO:0005694">
    <property type="term" value="C:chromosome"/>
    <property type="evidence" value="ECO:0007669"/>
    <property type="project" value="TreeGrafter"/>
</dbReference>
<organism evidence="6 7">
    <name type="scientific">Magnetofaba australis IT-1</name>
    <dbReference type="NCBI Taxonomy" id="1434232"/>
    <lineage>
        <taxon>Bacteria</taxon>
        <taxon>Pseudomonadati</taxon>
        <taxon>Pseudomonadota</taxon>
        <taxon>Magnetococcia</taxon>
        <taxon>Magnetococcales</taxon>
        <taxon>Magnetococcaceae</taxon>
        <taxon>Magnetofaba</taxon>
    </lineage>
</organism>
<reference evidence="6 7" key="1">
    <citation type="journal article" date="2016" name="BMC Genomics">
        <title>Combined genomic and structural analyses of a cultured magnetotactic bacterium reveals its niche adaptation to a dynamic environment.</title>
        <authorList>
            <person name="Araujo A.C."/>
            <person name="Morillo V."/>
            <person name="Cypriano J."/>
            <person name="Teixeira L.C."/>
            <person name="Leao P."/>
            <person name="Lyra S."/>
            <person name="Almeida L.G."/>
            <person name="Bazylinski D.A."/>
            <person name="Vasconcellos A.T."/>
            <person name="Abreu F."/>
            <person name="Lins U."/>
        </authorList>
    </citation>
    <scope>NUCLEOTIDE SEQUENCE [LARGE SCALE GENOMIC DNA]</scope>
    <source>
        <strain evidence="6 7">IT-1</strain>
    </source>
</reference>
<dbReference type="GO" id="GO:0032259">
    <property type="term" value="P:methylation"/>
    <property type="evidence" value="ECO:0007669"/>
    <property type="project" value="UniProtKB-KW"/>
</dbReference>
<dbReference type="PANTHER" id="PTHR33375:SF1">
    <property type="entry name" value="CHROMOSOME-PARTITIONING PROTEIN PARB-RELATED"/>
    <property type="match status" value="1"/>
</dbReference>
<evidence type="ECO:0000256" key="3">
    <source>
        <dbReference type="RuleBase" id="RU362026"/>
    </source>
</evidence>
<evidence type="ECO:0000313" key="7">
    <source>
        <dbReference type="Proteomes" id="UP000194003"/>
    </source>
</evidence>
<dbReference type="InterPro" id="IPR036086">
    <property type="entry name" value="ParB/Sulfiredoxin_sf"/>
</dbReference>
<dbReference type="Gene3D" id="3.40.50.150">
    <property type="entry name" value="Vaccinia Virus protein VP39"/>
    <property type="match status" value="1"/>
</dbReference>
<dbReference type="GO" id="GO:0003677">
    <property type="term" value="F:DNA binding"/>
    <property type="evidence" value="ECO:0007669"/>
    <property type="project" value="InterPro"/>
</dbReference>
<name>A0A1Y2K9V4_9PROT</name>
<dbReference type="Proteomes" id="UP000194003">
    <property type="component" value="Unassembled WGS sequence"/>
</dbReference>
<comment type="similarity">
    <text evidence="3">Belongs to the N(4)/N(6)-methyltransferase family.</text>
</comment>
<keyword evidence="7" id="KW-1185">Reference proteome</keyword>
<feature type="domain" description="ParB-like N-terminal" evidence="5">
    <location>
        <begin position="16"/>
        <end position="102"/>
    </location>
</feature>
<evidence type="ECO:0000256" key="1">
    <source>
        <dbReference type="ARBA" id="ARBA00022603"/>
    </source>
</evidence>
<dbReference type="Pfam" id="PF02195">
    <property type="entry name" value="ParB_N"/>
    <property type="match status" value="1"/>
</dbReference>
<dbReference type="EC" id="2.1.1.-" evidence="3"/>
<dbReference type="GO" id="GO:0045881">
    <property type="term" value="P:positive regulation of sporulation resulting in formation of a cellular spore"/>
    <property type="evidence" value="ECO:0007669"/>
    <property type="project" value="TreeGrafter"/>
</dbReference>
<feature type="compositionally biased region" description="Acidic residues" evidence="4">
    <location>
        <begin position="147"/>
        <end position="161"/>
    </location>
</feature>
<dbReference type="EMBL" id="LVJN01000012">
    <property type="protein sequence ID" value="OSM07673.1"/>
    <property type="molecule type" value="Genomic_DNA"/>
</dbReference>
<dbReference type="PIRSF" id="PIRSF036758">
    <property type="entry name" value="Aden_M_ParB"/>
    <property type="match status" value="1"/>
</dbReference>
<gene>
    <name evidence="6" type="ORF">MAIT1_04563</name>
</gene>
<dbReference type="GO" id="GO:0007059">
    <property type="term" value="P:chromosome segregation"/>
    <property type="evidence" value="ECO:0007669"/>
    <property type="project" value="TreeGrafter"/>
</dbReference>
<dbReference type="Pfam" id="PF01555">
    <property type="entry name" value="N6_N4_Mtase"/>
    <property type="match status" value="1"/>
</dbReference>
<feature type="region of interest" description="Disordered" evidence="4">
    <location>
        <begin position="218"/>
        <end position="241"/>
    </location>
</feature>
<dbReference type="PANTHER" id="PTHR33375">
    <property type="entry name" value="CHROMOSOME-PARTITIONING PROTEIN PARB-RELATED"/>
    <property type="match status" value="1"/>
</dbReference>
<dbReference type="InterPro" id="IPR029063">
    <property type="entry name" value="SAM-dependent_MTases_sf"/>
</dbReference>
<dbReference type="InterPro" id="IPR002941">
    <property type="entry name" value="DNA_methylase_N4/N6"/>
</dbReference>
<dbReference type="SMART" id="SM00470">
    <property type="entry name" value="ParB"/>
    <property type="match status" value="1"/>
</dbReference>
<dbReference type="AlphaFoldDB" id="A0A1Y2K9V4"/>
<evidence type="ECO:0000259" key="5">
    <source>
        <dbReference type="SMART" id="SM00470"/>
    </source>
</evidence>
<evidence type="ECO:0000313" key="6">
    <source>
        <dbReference type="EMBL" id="OSM07673.1"/>
    </source>
</evidence>
<evidence type="ECO:0000256" key="4">
    <source>
        <dbReference type="SAM" id="MobiDB-lite"/>
    </source>
</evidence>
<dbReference type="SUPFAM" id="SSF53335">
    <property type="entry name" value="S-adenosyl-L-methionine-dependent methyltransferases"/>
    <property type="match status" value="1"/>
</dbReference>
<dbReference type="PRINTS" id="PR00508">
    <property type="entry name" value="S21N4MTFRASE"/>
</dbReference>
<dbReference type="InterPro" id="IPR015840">
    <property type="entry name" value="DNA_MeTrfase_ParB"/>
</dbReference>
<dbReference type="STRING" id="1434232.MAIT1_04563"/>
<proteinExistence type="inferred from homology"/>
<dbReference type="InterPro" id="IPR001091">
    <property type="entry name" value="RM_Methyltransferase"/>
</dbReference>
<dbReference type="RefSeq" id="WP_241893382.1">
    <property type="nucleotide sequence ID" value="NZ_LVJN01000012.1"/>
</dbReference>
<protein>
    <recommendedName>
        <fullName evidence="3">Methyltransferase</fullName>
        <ecNumber evidence="3">2.1.1.-</ecNumber>
    </recommendedName>
</protein>
<evidence type="ECO:0000256" key="2">
    <source>
        <dbReference type="ARBA" id="ARBA00022679"/>
    </source>
</evidence>
<dbReference type="GO" id="GO:0008170">
    <property type="term" value="F:N-methyltransferase activity"/>
    <property type="evidence" value="ECO:0007669"/>
    <property type="project" value="InterPro"/>
</dbReference>
<keyword evidence="2" id="KW-0808">Transferase</keyword>
<comment type="caution">
    <text evidence="6">The sequence shown here is derived from an EMBL/GenBank/DDBJ whole genome shotgun (WGS) entry which is preliminary data.</text>
</comment>
<keyword evidence="1" id="KW-0489">Methyltransferase</keyword>
<dbReference type="SUPFAM" id="SSF110849">
    <property type="entry name" value="ParB/Sulfiredoxin"/>
    <property type="match status" value="1"/>
</dbReference>
<dbReference type="InterPro" id="IPR050336">
    <property type="entry name" value="Chromosome_partition/occlusion"/>
</dbReference>
<dbReference type="InterPro" id="IPR003115">
    <property type="entry name" value="ParB_N"/>
</dbReference>
<dbReference type="CDD" id="cd16403">
    <property type="entry name" value="ParB_N_like_MT"/>
    <property type="match status" value="1"/>
</dbReference>
<feature type="region of interest" description="Disordered" evidence="4">
    <location>
        <begin position="147"/>
        <end position="169"/>
    </location>
</feature>
<dbReference type="Gene3D" id="3.90.1530.10">
    <property type="entry name" value="Conserved hypothetical protein from pyrococcus furiosus pfu- 392566-001, ParB domain"/>
    <property type="match status" value="1"/>
</dbReference>
<dbReference type="GO" id="GO:0009007">
    <property type="term" value="F:site-specific DNA-methyltransferase (adenine-specific) activity"/>
    <property type="evidence" value="ECO:0007669"/>
    <property type="project" value="UniProtKB-EC"/>
</dbReference>